<dbReference type="Gene3D" id="1.10.3720.10">
    <property type="entry name" value="MetI-like"/>
    <property type="match status" value="1"/>
</dbReference>
<evidence type="ECO:0000256" key="7">
    <source>
        <dbReference type="RuleBase" id="RU363032"/>
    </source>
</evidence>
<keyword evidence="3" id="KW-1003">Cell membrane</keyword>
<evidence type="ECO:0000259" key="8">
    <source>
        <dbReference type="PROSITE" id="PS50928"/>
    </source>
</evidence>
<keyword evidence="6 7" id="KW-0472">Membrane</keyword>
<feature type="transmembrane region" description="Helical" evidence="7">
    <location>
        <begin position="18"/>
        <end position="38"/>
    </location>
</feature>
<keyword evidence="5 7" id="KW-1133">Transmembrane helix</keyword>
<dbReference type="Proteomes" id="UP001596410">
    <property type="component" value="Unassembled WGS sequence"/>
</dbReference>
<name>A0ABW2EQK2_9BACI</name>
<evidence type="ECO:0000256" key="1">
    <source>
        <dbReference type="ARBA" id="ARBA00004651"/>
    </source>
</evidence>
<evidence type="ECO:0000313" key="9">
    <source>
        <dbReference type="EMBL" id="MFC7063517.1"/>
    </source>
</evidence>
<evidence type="ECO:0000256" key="6">
    <source>
        <dbReference type="ARBA" id="ARBA00023136"/>
    </source>
</evidence>
<keyword evidence="10" id="KW-1185">Reference proteome</keyword>
<comment type="similarity">
    <text evidence="7">Belongs to the binding-protein-dependent transport system permease family.</text>
</comment>
<comment type="caution">
    <text evidence="9">The sequence shown here is derived from an EMBL/GenBank/DDBJ whole genome shotgun (WGS) entry which is preliminary data.</text>
</comment>
<gene>
    <name evidence="9" type="ORF">ACFQIC_17030</name>
</gene>
<organism evidence="9 10">
    <name type="scientific">Halobacillus seohaensis</name>
    <dbReference type="NCBI Taxonomy" id="447421"/>
    <lineage>
        <taxon>Bacteria</taxon>
        <taxon>Bacillati</taxon>
        <taxon>Bacillota</taxon>
        <taxon>Bacilli</taxon>
        <taxon>Bacillales</taxon>
        <taxon>Bacillaceae</taxon>
        <taxon>Halobacillus</taxon>
    </lineage>
</organism>
<dbReference type="InterPro" id="IPR000515">
    <property type="entry name" value="MetI-like"/>
</dbReference>
<dbReference type="InterPro" id="IPR050901">
    <property type="entry name" value="BP-dep_ABC_trans_perm"/>
</dbReference>
<evidence type="ECO:0000256" key="2">
    <source>
        <dbReference type="ARBA" id="ARBA00022448"/>
    </source>
</evidence>
<dbReference type="Pfam" id="PF00528">
    <property type="entry name" value="BPD_transp_1"/>
    <property type="match status" value="1"/>
</dbReference>
<evidence type="ECO:0000256" key="3">
    <source>
        <dbReference type="ARBA" id="ARBA00022475"/>
    </source>
</evidence>
<feature type="transmembrane region" description="Helical" evidence="7">
    <location>
        <begin position="249"/>
        <end position="270"/>
    </location>
</feature>
<dbReference type="PANTHER" id="PTHR32243">
    <property type="entry name" value="MALTOSE TRANSPORT SYSTEM PERMEASE-RELATED"/>
    <property type="match status" value="1"/>
</dbReference>
<feature type="transmembrane region" description="Helical" evidence="7">
    <location>
        <begin position="146"/>
        <end position="169"/>
    </location>
</feature>
<feature type="transmembrane region" description="Helical" evidence="7">
    <location>
        <begin position="113"/>
        <end position="140"/>
    </location>
</feature>
<feature type="transmembrane region" description="Helical" evidence="7">
    <location>
        <begin position="190"/>
        <end position="211"/>
    </location>
</feature>
<keyword evidence="4 7" id="KW-0812">Transmembrane</keyword>
<accession>A0ABW2EQK2</accession>
<evidence type="ECO:0000313" key="10">
    <source>
        <dbReference type="Proteomes" id="UP001596410"/>
    </source>
</evidence>
<dbReference type="CDD" id="cd06261">
    <property type="entry name" value="TM_PBP2"/>
    <property type="match status" value="1"/>
</dbReference>
<dbReference type="EMBL" id="JBHSZV010000047">
    <property type="protein sequence ID" value="MFC7063517.1"/>
    <property type="molecule type" value="Genomic_DNA"/>
</dbReference>
<protein>
    <submittedName>
        <fullName evidence="9">Carbohydrate ABC transporter permease</fullName>
    </submittedName>
</protein>
<dbReference type="RefSeq" id="WP_204708627.1">
    <property type="nucleotide sequence ID" value="NZ_JBHSZV010000047.1"/>
</dbReference>
<reference evidence="10" key="1">
    <citation type="journal article" date="2019" name="Int. J. Syst. Evol. Microbiol.">
        <title>The Global Catalogue of Microorganisms (GCM) 10K type strain sequencing project: providing services to taxonomists for standard genome sequencing and annotation.</title>
        <authorList>
            <consortium name="The Broad Institute Genomics Platform"/>
            <consortium name="The Broad Institute Genome Sequencing Center for Infectious Disease"/>
            <person name="Wu L."/>
            <person name="Ma J."/>
        </authorList>
    </citation>
    <scope>NUCLEOTIDE SEQUENCE [LARGE SCALE GENOMIC DNA]</scope>
    <source>
        <strain evidence="10">CGMCC 4.1621</strain>
    </source>
</reference>
<feature type="domain" description="ABC transmembrane type-1" evidence="8">
    <location>
        <begin position="78"/>
        <end position="270"/>
    </location>
</feature>
<evidence type="ECO:0000256" key="4">
    <source>
        <dbReference type="ARBA" id="ARBA00022692"/>
    </source>
</evidence>
<dbReference type="PANTHER" id="PTHR32243:SF18">
    <property type="entry name" value="INNER MEMBRANE ABC TRANSPORTER PERMEASE PROTEIN YCJP"/>
    <property type="match status" value="1"/>
</dbReference>
<proteinExistence type="inferred from homology"/>
<dbReference type="SUPFAM" id="SSF161098">
    <property type="entry name" value="MetI-like"/>
    <property type="match status" value="1"/>
</dbReference>
<dbReference type="PROSITE" id="PS50928">
    <property type="entry name" value="ABC_TM1"/>
    <property type="match status" value="1"/>
</dbReference>
<feature type="transmembrane region" description="Helical" evidence="7">
    <location>
        <begin position="77"/>
        <end position="101"/>
    </location>
</feature>
<sequence length="284" mass="32651">MTNTGFLFNIKYWIGKKWYWIPLFVLLVWTIVPLIWALSASFKEATEVYQTPVSLIPESFNFNNYIRVFEYDNFWRYLFNSVFLAVTTTIISVFISILAGYAFARYAFKFRHILLIIILVPRIIPRASIIVPLFTGIAFLGFLDTYLALILTYTATAVPLATWILAGFFKVIPKALEEAASIDGAKPWQIIWHVVIPISLPAIITVSIFSLREAWNEFPFVLAFTSSQEMRTLPYQLFMLKDSMGMQDWPMVLAFTIVTILPLLILYIIFEKKVVNNILSGAVK</sequence>
<dbReference type="InterPro" id="IPR035906">
    <property type="entry name" value="MetI-like_sf"/>
</dbReference>
<evidence type="ECO:0000256" key="5">
    <source>
        <dbReference type="ARBA" id="ARBA00022989"/>
    </source>
</evidence>
<keyword evidence="2 7" id="KW-0813">Transport</keyword>
<comment type="subcellular location">
    <subcellularLocation>
        <location evidence="1 7">Cell membrane</location>
        <topology evidence="1 7">Multi-pass membrane protein</topology>
    </subcellularLocation>
</comment>